<dbReference type="PROSITE" id="PS00893">
    <property type="entry name" value="NUDIX_BOX"/>
    <property type="match status" value="1"/>
</dbReference>
<feature type="compositionally biased region" description="Polar residues" evidence="9">
    <location>
        <begin position="384"/>
        <end position="395"/>
    </location>
</feature>
<dbReference type="GO" id="GO:0140933">
    <property type="term" value="F:5'-(N(7)-methylguanosine 5'-triphospho)-[mRNA] hydrolase activity"/>
    <property type="evidence" value="ECO:0007669"/>
    <property type="project" value="InterPro"/>
</dbReference>
<feature type="domain" description="Nudix hydrolase" evidence="10">
    <location>
        <begin position="94"/>
        <end position="230"/>
    </location>
</feature>
<dbReference type="VEuPathDB" id="FungiDB:PV09_05038"/>
<keyword evidence="8" id="KW-0464">Manganese</keyword>
<evidence type="ECO:0000313" key="12">
    <source>
        <dbReference type="Proteomes" id="UP000053259"/>
    </source>
</evidence>
<dbReference type="FunFam" id="3.90.79.10:FF:000003">
    <property type="entry name" value="M7GpppN-mRNA hydrolase isoform 2"/>
    <property type="match status" value="1"/>
</dbReference>
<feature type="region of interest" description="Disordered" evidence="9">
    <location>
        <begin position="876"/>
        <end position="957"/>
    </location>
</feature>
<feature type="compositionally biased region" description="Polar residues" evidence="9">
    <location>
        <begin position="928"/>
        <end position="957"/>
    </location>
</feature>
<dbReference type="GO" id="GO:0030145">
    <property type="term" value="F:manganese ion binding"/>
    <property type="evidence" value="ECO:0007669"/>
    <property type="project" value="InterPro"/>
</dbReference>
<comment type="cofactor">
    <cofactor evidence="1">
        <name>Mn(2+)</name>
        <dbReference type="ChEBI" id="CHEBI:29035"/>
    </cofactor>
</comment>
<keyword evidence="5" id="KW-0479">Metal-binding</keyword>
<feature type="region of interest" description="Disordered" evidence="9">
    <location>
        <begin position="261"/>
        <end position="292"/>
    </location>
</feature>
<feature type="region of interest" description="Disordered" evidence="9">
    <location>
        <begin position="731"/>
        <end position="754"/>
    </location>
</feature>
<dbReference type="InterPro" id="IPR000086">
    <property type="entry name" value="NUDIX_hydrolase_dom"/>
</dbReference>
<dbReference type="GeneID" id="27313011"/>
<sequence>MAETKMQLVDWLDDLCVRFIINLPHEELTSVERICFQIEEAQWFYEDFIRAQDPQLPQMNLRRFCELIFQHCPLLAPFQASAALSYAEFLAYKTRVPVRGAILLNSDMTAVVLVKGWNKKAKWSFPRGKINKEEKDLDCAIREVYEETGYDVREAGLVAENEADIKFIDMSLREQQMRLYVFRDVPMDTRFEPKTRKEISKIGWFKVSDLAATGSQKHNSGGQGQQPSGTNVSQDGLKSSQFYMVAPFIRPLKHWIKQQRKLDAQNGRKTQKVITEESEAEGLQAPNPTTYDDGMMTTDAEDETHFQKLLSGLQAGSQRPSVSQSEPGPAAASTADLSAQLKAMLSVGGPAAPPAQQQLDSNPLMSMLRSKPQVGGMPPHTPLEQITSTPPQANTPHHHHSHPPQHLEVSHGPPPPFPISPPQMHHGPPPPIPQGPPGPWPGQSSEPFHAQLRQLHPSHYTGHRQPGPPPPQHEHQRTLFGTNIPAPPPPTQVSNPLQTGDPAFRSQHFPQYNHAPASLPIPKPAPEKLSTHAMNLLSAFKSPTATTVQPVQPQTHGSLPELATEQPSNLVLPTERVTRAGAVLPTSSQEQNQQRSPEMEIHQPQAQRSRNAHQESLLSLFKKAEIPAQPPSQALQPPPRDIVHGRDAEPVELAAQPSPHMSREVVTKPVQHKLSMRRLPQVNTTVAATTSADEHSSKTPQLTSATVSGPLNAPDFETVKKSQPVRPVELGNGILSPSPGTAVSSPPSASGIGIRSGALRSESASMRQTATPPVPIHTVSQNVVMEAPRPFHPTTILRRSAKDIAEMARAEEDNPQMSVLQPQHHAPASAPQQAIPQPVGQVPQQQSQPRSQIPAFDRRDSSSLAQKNALLNLFRETSERAKPDVAPAQRSPAEFPGSLPVSGFPSGHGRTSGIGSPVSPIPMHLPHRQNTAEAQYSHQPSLEPTPRSSRISSLNSMPNEVSTLPSYAVGAALGTPLVGGVTSAPQSKPTPPVKRGSIASEQGGSGTQSPITPVEKNFLLGYLQGVVTKEKENNARANRQGGLQR</sequence>
<dbReference type="HOGENOM" id="CLU_008108_4_0_1"/>
<feature type="region of interest" description="Disordered" evidence="9">
    <location>
        <begin position="585"/>
        <end position="614"/>
    </location>
</feature>
<organism evidence="11 12">
    <name type="scientific">Verruconis gallopava</name>
    <dbReference type="NCBI Taxonomy" id="253628"/>
    <lineage>
        <taxon>Eukaryota</taxon>
        <taxon>Fungi</taxon>
        <taxon>Dikarya</taxon>
        <taxon>Ascomycota</taxon>
        <taxon>Pezizomycotina</taxon>
        <taxon>Dothideomycetes</taxon>
        <taxon>Pleosporomycetidae</taxon>
        <taxon>Venturiales</taxon>
        <taxon>Sympoventuriaceae</taxon>
        <taxon>Verruconis</taxon>
    </lineage>
</organism>
<dbReference type="GO" id="GO:0000290">
    <property type="term" value="P:deadenylation-dependent decapping of nuclear-transcribed mRNA"/>
    <property type="evidence" value="ECO:0007669"/>
    <property type="project" value="InterPro"/>
</dbReference>
<evidence type="ECO:0000313" key="11">
    <source>
        <dbReference type="EMBL" id="KIW03730.1"/>
    </source>
</evidence>
<dbReference type="GO" id="GO:0000932">
    <property type="term" value="C:P-body"/>
    <property type="evidence" value="ECO:0007669"/>
    <property type="project" value="TreeGrafter"/>
</dbReference>
<dbReference type="PANTHER" id="PTHR23114">
    <property type="entry name" value="M7GPPPN-MRNA HYDROLASE"/>
    <property type="match status" value="1"/>
</dbReference>
<evidence type="ECO:0000256" key="6">
    <source>
        <dbReference type="ARBA" id="ARBA00022801"/>
    </source>
</evidence>
<feature type="region of interest" description="Disordered" evidence="9">
    <location>
        <begin position="367"/>
        <end position="493"/>
    </location>
</feature>
<name>A0A0D2AAU7_9PEZI</name>
<feature type="region of interest" description="Disordered" evidence="9">
    <location>
        <begin position="313"/>
        <end position="335"/>
    </location>
</feature>
<dbReference type="EMBL" id="KN847543">
    <property type="protein sequence ID" value="KIW03730.1"/>
    <property type="molecule type" value="Genomic_DNA"/>
</dbReference>
<gene>
    <name evidence="11" type="ORF">PV09_05038</name>
</gene>
<dbReference type="InParanoid" id="A0A0D2AAU7"/>
<comment type="similarity">
    <text evidence="3">Belongs to the Nudix hydrolase family. DCP2 subfamily.</text>
</comment>
<dbReference type="Gene3D" id="3.90.79.10">
    <property type="entry name" value="Nucleoside Triphosphate Pyrophosphohydrolase"/>
    <property type="match status" value="1"/>
</dbReference>
<dbReference type="PROSITE" id="PS51462">
    <property type="entry name" value="NUDIX"/>
    <property type="match status" value="1"/>
</dbReference>
<proteinExistence type="inferred from homology"/>
<feature type="compositionally biased region" description="Pro residues" evidence="9">
    <location>
        <begin position="412"/>
        <end position="440"/>
    </location>
</feature>
<feature type="compositionally biased region" description="Polar residues" evidence="9">
    <location>
        <begin position="999"/>
        <end position="1011"/>
    </location>
</feature>
<dbReference type="STRING" id="253628.A0A0D2AAU7"/>
<dbReference type="RefSeq" id="XP_016213599.1">
    <property type="nucleotide sequence ID" value="XM_016358498.1"/>
</dbReference>
<comment type="subcellular location">
    <subcellularLocation>
        <location evidence="2">Cytoplasm</location>
    </subcellularLocation>
</comment>
<evidence type="ECO:0000256" key="1">
    <source>
        <dbReference type="ARBA" id="ARBA00001936"/>
    </source>
</evidence>
<feature type="compositionally biased region" description="Polar residues" evidence="9">
    <location>
        <begin position="604"/>
        <end position="614"/>
    </location>
</feature>
<evidence type="ECO:0000256" key="4">
    <source>
        <dbReference type="ARBA" id="ARBA00022490"/>
    </source>
</evidence>
<evidence type="ECO:0000256" key="2">
    <source>
        <dbReference type="ARBA" id="ARBA00004496"/>
    </source>
</evidence>
<evidence type="ECO:0000256" key="5">
    <source>
        <dbReference type="ARBA" id="ARBA00022723"/>
    </source>
</evidence>
<dbReference type="InterPro" id="IPR044099">
    <property type="entry name" value="Dcp2_NUDIX"/>
</dbReference>
<evidence type="ECO:0000256" key="8">
    <source>
        <dbReference type="ARBA" id="ARBA00023211"/>
    </source>
</evidence>
<evidence type="ECO:0000256" key="9">
    <source>
        <dbReference type="SAM" id="MobiDB-lite"/>
    </source>
</evidence>
<dbReference type="GO" id="GO:0003723">
    <property type="term" value="F:RNA binding"/>
    <property type="evidence" value="ECO:0007669"/>
    <property type="project" value="UniProtKB-KW"/>
</dbReference>
<dbReference type="GO" id="GO:0000184">
    <property type="term" value="P:nuclear-transcribed mRNA catabolic process, nonsense-mediated decay"/>
    <property type="evidence" value="ECO:0007669"/>
    <property type="project" value="InterPro"/>
</dbReference>
<dbReference type="InterPro" id="IPR015797">
    <property type="entry name" value="NUDIX_hydrolase-like_dom_sf"/>
</dbReference>
<protein>
    <recommendedName>
        <fullName evidence="10">Nudix hydrolase domain-containing protein</fullName>
    </recommendedName>
</protein>
<dbReference type="InterPro" id="IPR036189">
    <property type="entry name" value="DCP2_BoxA_sf"/>
</dbReference>
<feature type="compositionally biased region" description="Polar residues" evidence="9">
    <location>
        <begin position="314"/>
        <end position="326"/>
    </location>
</feature>
<evidence type="ECO:0000256" key="3">
    <source>
        <dbReference type="ARBA" id="ARBA00005279"/>
    </source>
</evidence>
<feature type="region of interest" description="Disordered" evidence="9">
    <location>
        <begin position="811"/>
        <end position="862"/>
    </location>
</feature>
<dbReference type="AlphaFoldDB" id="A0A0D2AAU7"/>
<dbReference type="SUPFAM" id="SSF140586">
    <property type="entry name" value="Dcp2 domain-like"/>
    <property type="match status" value="1"/>
</dbReference>
<dbReference type="SUPFAM" id="SSF55811">
    <property type="entry name" value="Nudix"/>
    <property type="match status" value="1"/>
</dbReference>
<dbReference type="SMART" id="SM01125">
    <property type="entry name" value="DCP2"/>
    <property type="match status" value="1"/>
</dbReference>
<evidence type="ECO:0000259" key="10">
    <source>
        <dbReference type="PROSITE" id="PS51462"/>
    </source>
</evidence>
<dbReference type="Pfam" id="PF05026">
    <property type="entry name" value="DCP2"/>
    <property type="match status" value="1"/>
</dbReference>
<feature type="region of interest" description="Disordered" evidence="9">
    <location>
        <begin position="980"/>
        <end position="1013"/>
    </location>
</feature>
<feature type="compositionally biased region" description="Polar residues" evidence="9">
    <location>
        <begin position="738"/>
        <end position="748"/>
    </location>
</feature>
<feature type="compositionally biased region" description="Polar residues" evidence="9">
    <location>
        <begin position="585"/>
        <end position="596"/>
    </location>
</feature>
<dbReference type="Pfam" id="PF00293">
    <property type="entry name" value="NUDIX"/>
    <property type="match status" value="1"/>
</dbReference>
<accession>A0A0D2AAU7</accession>
<dbReference type="OrthoDB" id="18996at2759"/>
<evidence type="ECO:0000256" key="7">
    <source>
        <dbReference type="ARBA" id="ARBA00022884"/>
    </source>
</evidence>
<dbReference type="Gene3D" id="1.10.10.1050">
    <property type="entry name" value="Dcp2, box A domain"/>
    <property type="match status" value="1"/>
</dbReference>
<feature type="compositionally biased region" description="Low complexity" evidence="9">
    <location>
        <begin position="821"/>
        <end position="854"/>
    </location>
</feature>
<keyword evidence="12" id="KW-1185">Reference proteome</keyword>
<dbReference type="PANTHER" id="PTHR23114:SF17">
    <property type="entry name" value="M7GPPPN-MRNA HYDROLASE"/>
    <property type="match status" value="1"/>
</dbReference>
<dbReference type="Proteomes" id="UP000053259">
    <property type="component" value="Unassembled WGS sequence"/>
</dbReference>
<dbReference type="CDD" id="cd03672">
    <property type="entry name" value="NUDIX_Dcp2p_Nudt20"/>
    <property type="match status" value="1"/>
</dbReference>
<dbReference type="InterPro" id="IPR007722">
    <property type="entry name" value="DCP2_BoxA"/>
</dbReference>
<feature type="compositionally biased region" description="Polar residues" evidence="9">
    <location>
        <begin position="698"/>
        <end position="709"/>
    </location>
</feature>
<reference evidence="11 12" key="1">
    <citation type="submission" date="2015-01" db="EMBL/GenBank/DDBJ databases">
        <title>The Genome Sequence of Ochroconis gallopava CBS43764.</title>
        <authorList>
            <consortium name="The Broad Institute Genomics Platform"/>
            <person name="Cuomo C."/>
            <person name="de Hoog S."/>
            <person name="Gorbushina A."/>
            <person name="Stielow B."/>
            <person name="Teixiera M."/>
            <person name="Abouelleil A."/>
            <person name="Chapman S.B."/>
            <person name="Priest M."/>
            <person name="Young S.K."/>
            <person name="Wortman J."/>
            <person name="Nusbaum C."/>
            <person name="Birren B."/>
        </authorList>
    </citation>
    <scope>NUCLEOTIDE SEQUENCE [LARGE SCALE GENOMIC DNA]</scope>
    <source>
        <strain evidence="11 12">CBS 43764</strain>
    </source>
</reference>
<feature type="region of interest" description="Disordered" evidence="9">
    <location>
        <begin position="686"/>
        <end position="712"/>
    </location>
</feature>
<dbReference type="FunFam" id="1.10.10.1050:FF:000003">
    <property type="entry name" value="Decapping enzyme Dcp2, putative"/>
    <property type="match status" value="1"/>
</dbReference>
<dbReference type="InterPro" id="IPR020084">
    <property type="entry name" value="NUDIX_hydrolase_CS"/>
</dbReference>
<keyword evidence="6" id="KW-0378">Hydrolase</keyword>
<keyword evidence="4" id="KW-0963">Cytoplasm</keyword>
<keyword evidence="7" id="KW-0694">RNA-binding</keyword>
<feature type="region of interest" description="Disordered" evidence="9">
    <location>
        <begin position="213"/>
        <end position="235"/>
    </location>
</feature>